<protein>
    <recommendedName>
        <fullName evidence="1">GPI inositol-deacylase PGAP1-like alpha/beta domain-containing protein</fullName>
    </recommendedName>
</protein>
<evidence type="ECO:0000313" key="2">
    <source>
        <dbReference type="EMBL" id="GGC81858.1"/>
    </source>
</evidence>
<accession>A0ABQ1NSI2</accession>
<name>A0ABQ1NSI2_9BACI</name>
<gene>
    <name evidence="2" type="ORF">GCM10007216_10500</name>
</gene>
<organism evidence="2 3">
    <name type="scientific">Thalassobacillus devorans</name>
    <dbReference type="NCBI Taxonomy" id="279813"/>
    <lineage>
        <taxon>Bacteria</taxon>
        <taxon>Bacillati</taxon>
        <taxon>Bacillota</taxon>
        <taxon>Bacilli</taxon>
        <taxon>Bacillales</taxon>
        <taxon>Bacillaceae</taxon>
        <taxon>Thalassobacillus</taxon>
    </lineage>
</organism>
<dbReference type="Pfam" id="PF07819">
    <property type="entry name" value="PGAP1"/>
    <property type="match status" value="1"/>
</dbReference>
<dbReference type="InterPro" id="IPR029058">
    <property type="entry name" value="AB_hydrolase_fold"/>
</dbReference>
<sequence length="498" mass="56175">MRERIIILGLFLVMVWPLETWAGSFGKDDPSGVPGQWYVGEDPAEIDDSKTPIVFIHGLNSSSATWWNENDMYETAYTNGYQTAFIDLYPDKNMWSNGEMLAEKLGEIYEHFGKKVVLAAHSKGGVDAQTALIYFDADEYVERMITLSSPHHGSELADLAHSEGASWLADIIGNKNEATQSLQTGYMAYFRDMTDREHGIENTPMYTFGGTGWGPMWGSLFWGGLYLSQYGSNDGAVTVSSSRLPYAEEIMIDDWTHYTIKEGNATFNLFQPYLQASSFSSNVQMESLSPHTAATFHSGGKFKRQKTETFHIEENVESVTIQWTSSSPTSDLTLFSPKGKQFDQFHTSRDQSSYFHGAYNHTMAIEKPLHGLWRIQAHTADTEAYLLNVHFQSDINENINLKVNGKNNPQVRLHTGKDTVENVRTTLTLGHESFKKPDKVKSSSRDMAADRTIFLKGLEQGLYNITAQVRGETQKGNKFNRSIVRTIYIDDKGNVYKR</sequence>
<dbReference type="PANTHER" id="PTHR37946">
    <property type="entry name" value="SLL1969 PROTEIN"/>
    <property type="match status" value="1"/>
</dbReference>
<comment type="caution">
    <text evidence="2">The sequence shown here is derived from an EMBL/GenBank/DDBJ whole genome shotgun (WGS) entry which is preliminary data.</text>
</comment>
<dbReference type="PANTHER" id="PTHR37946:SF1">
    <property type="entry name" value="SLL1969 PROTEIN"/>
    <property type="match status" value="1"/>
</dbReference>
<dbReference type="InterPro" id="IPR012908">
    <property type="entry name" value="PGAP1-ab_dom-like"/>
</dbReference>
<feature type="domain" description="GPI inositol-deacylase PGAP1-like alpha/beta" evidence="1">
    <location>
        <begin position="109"/>
        <end position="156"/>
    </location>
</feature>
<dbReference type="SUPFAM" id="SSF53474">
    <property type="entry name" value="alpha/beta-Hydrolases"/>
    <property type="match status" value="1"/>
</dbReference>
<proteinExistence type="predicted"/>
<dbReference type="EMBL" id="BMCJ01000002">
    <property type="protein sequence ID" value="GGC81858.1"/>
    <property type="molecule type" value="Genomic_DNA"/>
</dbReference>
<keyword evidence="3" id="KW-1185">Reference proteome</keyword>
<reference evidence="3" key="1">
    <citation type="journal article" date="2019" name="Int. J. Syst. Evol. Microbiol.">
        <title>The Global Catalogue of Microorganisms (GCM) 10K type strain sequencing project: providing services to taxonomists for standard genome sequencing and annotation.</title>
        <authorList>
            <consortium name="The Broad Institute Genomics Platform"/>
            <consortium name="The Broad Institute Genome Sequencing Center for Infectious Disease"/>
            <person name="Wu L."/>
            <person name="Ma J."/>
        </authorList>
    </citation>
    <scope>NUCLEOTIDE SEQUENCE [LARGE SCALE GENOMIC DNA]</scope>
    <source>
        <strain evidence="3">CCM 7282</strain>
    </source>
</reference>
<evidence type="ECO:0000259" key="1">
    <source>
        <dbReference type="Pfam" id="PF07819"/>
    </source>
</evidence>
<evidence type="ECO:0000313" key="3">
    <source>
        <dbReference type="Proteomes" id="UP000619534"/>
    </source>
</evidence>
<dbReference type="RefSeq" id="WP_062440985.1">
    <property type="nucleotide sequence ID" value="NZ_CTEA01000005.1"/>
</dbReference>
<dbReference type="Gene3D" id="3.40.50.1820">
    <property type="entry name" value="alpha/beta hydrolase"/>
    <property type="match status" value="1"/>
</dbReference>
<dbReference type="Proteomes" id="UP000619534">
    <property type="component" value="Unassembled WGS sequence"/>
</dbReference>